<reference evidence="5 6" key="1">
    <citation type="submission" date="2016-11" db="EMBL/GenBank/DDBJ databases">
        <authorList>
            <person name="Jaros S."/>
            <person name="Januszkiewicz K."/>
            <person name="Wedrychowicz H."/>
        </authorList>
    </citation>
    <scope>NUCLEOTIDE SEQUENCE [LARGE SCALE GENOMIC DNA]</scope>
    <source>
        <strain evidence="5 6">DSM 44523</strain>
    </source>
</reference>
<name>A0A1M5GXD0_STRHI</name>
<dbReference type="EMBL" id="FQVN01000006">
    <property type="protein sequence ID" value="SHG08373.1"/>
    <property type="molecule type" value="Genomic_DNA"/>
</dbReference>
<dbReference type="InterPro" id="IPR002509">
    <property type="entry name" value="NODB_dom"/>
</dbReference>
<dbReference type="RefSeq" id="WP_073485536.1">
    <property type="nucleotide sequence ID" value="NZ_FQVN01000006.1"/>
</dbReference>
<dbReference type="SUPFAM" id="SSF88713">
    <property type="entry name" value="Glycoside hydrolase/deacetylase"/>
    <property type="match status" value="1"/>
</dbReference>
<dbReference type="GO" id="GO:0005975">
    <property type="term" value="P:carbohydrate metabolic process"/>
    <property type="evidence" value="ECO:0007669"/>
    <property type="project" value="InterPro"/>
</dbReference>
<dbReference type="GO" id="GO:0005576">
    <property type="term" value="C:extracellular region"/>
    <property type="evidence" value="ECO:0007669"/>
    <property type="project" value="UniProtKB-SubCell"/>
</dbReference>
<dbReference type="AlphaFoldDB" id="A0A1M5GXD0"/>
<evidence type="ECO:0000313" key="5">
    <source>
        <dbReference type="EMBL" id="SHG08373.1"/>
    </source>
</evidence>
<dbReference type="PANTHER" id="PTHR34216">
    <property type="match status" value="1"/>
</dbReference>
<keyword evidence="2" id="KW-0732">Signal</keyword>
<feature type="domain" description="NodB homology" evidence="4">
    <location>
        <begin position="120"/>
        <end position="246"/>
    </location>
</feature>
<protein>
    <submittedName>
        <fullName evidence="5">Polysaccharide deacetylase</fullName>
    </submittedName>
</protein>
<dbReference type="Pfam" id="PF01522">
    <property type="entry name" value="Polysacc_deac_1"/>
    <property type="match status" value="1"/>
</dbReference>
<dbReference type="PANTHER" id="PTHR34216:SF3">
    <property type="entry name" value="POLY-BETA-1,6-N-ACETYL-D-GLUCOSAMINE N-DEACETYLASE"/>
    <property type="match status" value="1"/>
</dbReference>
<dbReference type="OrthoDB" id="9778320at2"/>
<feature type="compositionally biased region" description="Basic and acidic residues" evidence="3">
    <location>
        <begin position="341"/>
        <end position="350"/>
    </location>
</feature>
<dbReference type="STRING" id="2017.SAMN05444320_106306"/>
<dbReference type="Proteomes" id="UP000184501">
    <property type="component" value="Unassembled WGS sequence"/>
</dbReference>
<dbReference type="InterPro" id="IPR011330">
    <property type="entry name" value="Glyco_hydro/deAcase_b/a-brl"/>
</dbReference>
<dbReference type="GO" id="GO:0016810">
    <property type="term" value="F:hydrolase activity, acting on carbon-nitrogen (but not peptide) bonds"/>
    <property type="evidence" value="ECO:0007669"/>
    <property type="project" value="InterPro"/>
</dbReference>
<dbReference type="Gene3D" id="3.20.20.370">
    <property type="entry name" value="Glycoside hydrolase/deacetylase"/>
    <property type="match status" value="1"/>
</dbReference>
<evidence type="ECO:0000313" key="6">
    <source>
        <dbReference type="Proteomes" id="UP000184501"/>
    </source>
</evidence>
<evidence type="ECO:0000256" key="3">
    <source>
        <dbReference type="SAM" id="MobiDB-lite"/>
    </source>
</evidence>
<evidence type="ECO:0000256" key="1">
    <source>
        <dbReference type="ARBA" id="ARBA00004613"/>
    </source>
</evidence>
<dbReference type="InterPro" id="IPR051398">
    <property type="entry name" value="Polysacch_Deacetylase"/>
</dbReference>
<sequence length="350" mass="37339">MGHQPHGSLPHHAALLAGATLLAAVACGTSGEPVSVEVPAPDVSSAAPATGAAAPVDPASVRADELGMVPVLMYHQITDQPSSVYDRTPGDFRDELERLVREDYVPVRTVDYATGRMDVPAGKHPVVLTFDDSTVSQLAFDERGEPAANTAVGILLDVARAHPEFRPVASFYVNSAPFNDPGGERTLKWLHEHGFEIGNHTATHANLSSSGSDQVQREITDVQREIQRAVPGVEVVTIALPFGAMPEPDDLAVRGSSGDSRYEHRAVLLVGSNPAPSPFAKDFDPARVPRIRSQGRDGEEAAFGSTAWLDKLASGEVPRYTSDGDPDHVSFPKNTRASVAPEHEGKARPY</sequence>
<proteinExistence type="predicted"/>
<accession>A0A1M5GXD0</accession>
<evidence type="ECO:0000259" key="4">
    <source>
        <dbReference type="Pfam" id="PF01522"/>
    </source>
</evidence>
<organism evidence="5 6">
    <name type="scientific">Streptoalloteichus hindustanus</name>
    <dbReference type="NCBI Taxonomy" id="2017"/>
    <lineage>
        <taxon>Bacteria</taxon>
        <taxon>Bacillati</taxon>
        <taxon>Actinomycetota</taxon>
        <taxon>Actinomycetes</taxon>
        <taxon>Pseudonocardiales</taxon>
        <taxon>Pseudonocardiaceae</taxon>
        <taxon>Streptoalloteichus</taxon>
    </lineage>
</organism>
<feature type="region of interest" description="Disordered" evidence="3">
    <location>
        <begin position="316"/>
        <end position="350"/>
    </location>
</feature>
<gene>
    <name evidence="5" type="ORF">SAMN05444320_106306</name>
</gene>
<comment type="subcellular location">
    <subcellularLocation>
        <location evidence="1">Secreted</location>
    </subcellularLocation>
</comment>
<keyword evidence="6" id="KW-1185">Reference proteome</keyword>
<evidence type="ECO:0000256" key="2">
    <source>
        <dbReference type="ARBA" id="ARBA00022729"/>
    </source>
</evidence>